<comment type="caution">
    <text evidence="2">The sequence shown here is derived from an EMBL/GenBank/DDBJ whole genome shotgun (WGS) entry which is preliminary data.</text>
</comment>
<evidence type="ECO:0000313" key="2">
    <source>
        <dbReference type="EMBL" id="CAG8358720.1"/>
    </source>
</evidence>
<feature type="compositionally biased region" description="Basic residues" evidence="1">
    <location>
        <begin position="80"/>
        <end position="90"/>
    </location>
</feature>
<dbReference type="AlphaFoldDB" id="A0A9W4IXC3"/>
<feature type="region of interest" description="Disordered" evidence="1">
    <location>
        <begin position="60"/>
        <end position="119"/>
    </location>
</feature>
<feature type="compositionally biased region" description="Low complexity" evidence="1">
    <location>
        <begin position="60"/>
        <end position="73"/>
    </location>
</feature>
<organism evidence="2 3">
    <name type="scientific">Penicillium salamii</name>
    <dbReference type="NCBI Taxonomy" id="1612424"/>
    <lineage>
        <taxon>Eukaryota</taxon>
        <taxon>Fungi</taxon>
        <taxon>Dikarya</taxon>
        <taxon>Ascomycota</taxon>
        <taxon>Pezizomycotina</taxon>
        <taxon>Eurotiomycetes</taxon>
        <taxon>Eurotiomycetidae</taxon>
        <taxon>Eurotiales</taxon>
        <taxon>Aspergillaceae</taxon>
        <taxon>Penicillium</taxon>
    </lineage>
</organism>
<name>A0A9W4IXC3_9EURO</name>
<reference evidence="2" key="1">
    <citation type="submission" date="2021-07" db="EMBL/GenBank/DDBJ databases">
        <authorList>
            <person name="Branca A.L. A."/>
        </authorList>
    </citation>
    <scope>NUCLEOTIDE SEQUENCE</scope>
</reference>
<keyword evidence="3" id="KW-1185">Reference proteome</keyword>
<dbReference type="InterPro" id="IPR052635">
    <property type="entry name" value="Sec_Metab_Biosynth_Reg"/>
</dbReference>
<sequence>MRTGPRCPILQSAGAFKTALRNETIVSSVFAQALITSFILLNTPIGKKLKRRLEDLGRRAASSASPEASHAEPVAPPKARPNKPRTKQPRASKATDNKAHTVRASAPDRPASYDDCTTQQDEHSMCGEQCTRELSASPPLVFSYLPIPTLDAYQSSYGQIPVYHTVPDSFSDISFADYGDPVPSVFHPVVSAPGIGCKTYDEDMMSPFSTSYASMAGIDLVPQQHTEPSIPVHFPR</sequence>
<evidence type="ECO:0000256" key="1">
    <source>
        <dbReference type="SAM" id="MobiDB-lite"/>
    </source>
</evidence>
<dbReference type="PANTHER" id="PTHR39607">
    <property type="entry name" value="XANTHOCILLIN BIOSYNTHESIS CLUSTER TRANSCRIPTION FACTOR XANC-RELATED"/>
    <property type="match status" value="1"/>
</dbReference>
<gene>
    <name evidence="2" type="ORF">PSALAMII_LOCUS3578</name>
</gene>
<dbReference type="EMBL" id="CAJVPG010000128">
    <property type="protein sequence ID" value="CAG8358720.1"/>
    <property type="molecule type" value="Genomic_DNA"/>
</dbReference>
<protein>
    <submittedName>
        <fullName evidence="2">Uncharacterized protein</fullName>
    </submittedName>
</protein>
<accession>A0A9W4IXC3</accession>
<dbReference type="PANTHER" id="PTHR39607:SF1">
    <property type="entry name" value="B-ZIP TRANSCRIPTION FACTOR (EUROFUNG)"/>
    <property type="match status" value="1"/>
</dbReference>
<dbReference type="Proteomes" id="UP001152649">
    <property type="component" value="Unassembled WGS sequence"/>
</dbReference>
<dbReference type="OrthoDB" id="194358at2759"/>
<evidence type="ECO:0000313" key="3">
    <source>
        <dbReference type="Proteomes" id="UP001152649"/>
    </source>
</evidence>
<proteinExistence type="predicted"/>